<dbReference type="Gene3D" id="3.50.30.40">
    <property type="entry name" value="Ribonuclease E inhibitor RraA/RraA-like"/>
    <property type="match status" value="1"/>
</dbReference>
<name>A0A644SUK9_9ZZZZ</name>
<dbReference type="InterPro" id="IPR005493">
    <property type="entry name" value="RraA/RraA-like"/>
</dbReference>
<dbReference type="PANTHER" id="PTHR33254">
    <property type="entry name" value="4-HYDROXY-4-METHYL-2-OXOGLUTARATE ALDOLASE 3-RELATED"/>
    <property type="match status" value="1"/>
</dbReference>
<dbReference type="GO" id="GO:0008948">
    <property type="term" value="F:oxaloacetate decarboxylase activity"/>
    <property type="evidence" value="ECO:0007669"/>
    <property type="project" value="TreeGrafter"/>
</dbReference>
<dbReference type="Pfam" id="PF03737">
    <property type="entry name" value="RraA-like"/>
    <property type="match status" value="1"/>
</dbReference>
<dbReference type="EMBL" id="VSSQ01000006">
    <property type="protein sequence ID" value="MPL57957.1"/>
    <property type="molecule type" value="Genomic_DNA"/>
</dbReference>
<protein>
    <submittedName>
        <fullName evidence="1">Uncharacterized protein</fullName>
    </submittedName>
</protein>
<dbReference type="AlphaFoldDB" id="A0A644SUK9"/>
<dbReference type="InterPro" id="IPR036704">
    <property type="entry name" value="RraA/RraA-like_sf"/>
</dbReference>
<evidence type="ECO:0000313" key="1">
    <source>
        <dbReference type="EMBL" id="MPL57957.1"/>
    </source>
</evidence>
<dbReference type="SUPFAM" id="SSF89562">
    <property type="entry name" value="RraA-like"/>
    <property type="match status" value="1"/>
</dbReference>
<organism evidence="1">
    <name type="scientific">bioreactor metagenome</name>
    <dbReference type="NCBI Taxonomy" id="1076179"/>
    <lineage>
        <taxon>unclassified sequences</taxon>
        <taxon>metagenomes</taxon>
        <taxon>ecological metagenomes</taxon>
    </lineage>
</organism>
<proteinExistence type="predicted"/>
<dbReference type="GO" id="GO:0047443">
    <property type="term" value="F:4-hydroxy-4-methyl-2-oxoglutarate aldolase activity"/>
    <property type="evidence" value="ECO:0007669"/>
    <property type="project" value="TreeGrafter"/>
</dbReference>
<comment type="caution">
    <text evidence="1">The sequence shown here is derived from an EMBL/GenBank/DDBJ whole genome shotgun (WGS) entry which is preliminary data.</text>
</comment>
<dbReference type="PANTHER" id="PTHR33254:SF4">
    <property type="entry name" value="4-HYDROXY-4-METHYL-2-OXOGLUTARATE ALDOLASE 3-RELATED"/>
    <property type="match status" value="1"/>
</dbReference>
<gene>
    <name evidence="1" type="ORF">SDC9_03481</name>
</gene>
<sequence>MGKSKLSAKSLLNEISYKKHLKNKKTVIINDLKICKEDFRIENLDNLESENSYKTKKDKEKIKGKNQIKKDFGFENLKKLLDNTASCQISDALNKITKRSGVLNGIKSINGKTAYGRVITVESSSDDWGTSLLGIDAAKKGNIIFIKTNGTSSAVWGELTSSCSEKKGINGTVIWGAVRDINFVSEYKYPVFARETIPNAGNALGLGKINIPIKISENPEIIIKNGDFIFGDKSGVVHVPQELFSEVMIKTLEIKINETNIISEIEKGKPLSQIVGLKK</sequence>
<dbReference type="CDD" id="cd16841">
    <property type="entry name" value="RraA_family"/>
    <property type="match status" value="1"/>
</dbReference>
<reference evidence="1" key="1">
    <citation type="submission" date="2019-08" db="EMBL/GenBank/DDBJ databases">
        <authorList>
            <person name="Kucharzyk K."/>
            <person name="Murdoch R.W."/>
            <person name="Higgins S."/>
            <person name="Loffler F."/>
        </authorList>
    </citation>
    <scope>NUCLEOTIDE SEQUENCE</scope>
</reference>
<accession>A0A644SUK9</accession>